<dbReference type="PRINTS" id="PR01407">
    <property type="entry name" value="BUTYPHLNCDUF"/>
</dbReference>
<dbReference type="PANTHER" id="PTHR25465:SF10">
    <property type="entry name" value="TRIPARTITE MOTIF-CONTAINING PROTEIN 16-RELATED"/>
    <property type="match status" value="1"/>
</dbReference>
<feature type="compositionally biased region" description="Basic and acidic residues" evidence="5">
    <location>
        <begin position="123"/>
        <end position="166"/>
    </location>
</feature>
<proteinExistence type="predicted"/>
<dbReference type="InterPro" id="IPR001870">
    <property type="entry name" value="B30.2/SPRY"/>
</dbReference>
<organism evidence="8 9">
    <name type="scientific">Danionella cerebrum</name>
    <dbReference type="NCBI Taxonomy" id="2873325"/>
    <lineage>
        <taxon>Eukaryota</taxon>
        <taxon>Metazoa</taxon>
        <taxon>Chordata</taxon>
        <taxon>Craniata</taxon>
        <taxon>Vertebrata</taxon>
        <taxon>Euteleostomi</taxon>
        <taxon>Actinopterygii</taxon>
        <taxon>Neopterygii</taxon>
        <taxon>Teleostei</taxon>
        <taxon>Ostariophysi</taxon>
        <taxon>Cypriniformes</taxon>
        <taxon>Danionidae</taxon>
        <taxon>Danioninae</taxon>
        <taxon>Danionella</taxon>
    </lineage>
</organism>
<dbReference type="SUPFAM" id="SSF57845">
    <property type="entry name" value="B-box zinc-binding domain"/>
    <property type="match status" value="1"/>
</dbReference>
<feature type="domain" description="B box-type" evidence="6">
    <location>
        <begin position="285"/>
        <end position="318"/>
    </location>
</feature>
<dbReference type="Pfam" id="PF00643">
    <property type="entry name" value="zf-B_box"/>
    <property type="match status" value="1"/>
</dbReference>
<evidence type="ECO:0000259" key="6">
    <source>
        <dbReference type="PROSITE" id="PS50119"/>
    </source>
</evidence>
<dbReference type="InterPro" id="IPR006574">
    <property type="entry name" value="PRY"/>
</dbReference>
<dbReference type="PROSITE" id="PS50119">
    <property type="entry name" value="ZF_BBOX"/>
    <property type="match status" value="1"/>
</dbReference>
<dbReference type="InterPro" id="IPR000315">
    <property type="entry name" value="Znf_B-box"/>
</dbReference>
<dbReference type="InterPro" id="IPR003879">
    <property type="entry name" value="Butyrophylin_SPRY"/>
</dbReference>
<dbReference type="GO" id="GO:0005737">
    <property type="term" value="C:cytoplasm"/>
    <property type="evidence" value="ECO:0007669"/>
    <property type="project" value="UniProtKB-ARBA"/>
</dbReference>
<dbReference type="InterPro" id="IPR043136">
    <property type="entry name" value="B30.2/SPRY_sf"/>
</dbReference>
<keyword evidence="9" id="KW-1185">Reference proteome</keyword>
<keyword evidence="3" id="KW-0862">Zinc</keyword>
<dbReference type="InterPro" id="IPR058030">
    <property type="entry name" value="TRIM8/14/16/25/29/45/65_CC"/>
</dbReference>
<dbReference type="OrthoDB" id="6270329at2759"/>
<dbReference type="Pfam" id="PF13765">
    <property type="entry name" value="PRY"/>
    <property type="match status" value="1"/>
</dbReference>
<dbReference type="InterPro" id="IPR051051">
    <property type="entry name" value="E3_ubiq-ligase_TRIM/RNF"/>
</dbReference>
<feature type="compositionally biased region" description="Basic and acidic residues" evidence="5">
    <location>
        <begin position="182"/>
        <end position="198"/>
    </location>
</feature>
<dbReference type="GO" id="GO:0008270">
    <property type="term" value="F:zinc ion binding"/>
    <property type="evidence" value="ECO:0007669"/>
    <property type="project" value="UniProtKB-KW"/>
</dbReference>
<dbReference type="Pfam" id="PF25600">
    <property type="entry name" value="TRIM_CC"/>
    <property type="match status" value="1"/>
</dbReference>
<name>A0A553QR24_9TELE</name>
<dbReference type="PROSITE" id="PS50188">
    <property type="entry name" value="B302_SPRY"/>
    <property type="match status" value="1"/>
</dbReference>
<dbReference type="InterPro" id="IPR003877">
    <property type="entry name" value="SPRY_dom"/>
</dbReference>
<feature type="domain" description="B30.2/SPRY" evidence="7">
    <location>
        <begin position="519"/>
        <end position="715"/>
    </location>
</feature>
<dbReference type="SUPFAM" id="SSF49899">
    <property type="entry name" value="Concanavalin A-like lectins/glucanases"/>
    <property type="match status" value="1"/>
</dbReference>
<feature type="compositionally biased region" description="Basic and acidic residues" evidence="5">
    <location>
        <begin position="73"/>
        <end position="101"/>
    </location>
</feature>
<comment type="caution">
    <text evidence="8">The sequence shown here is derived from an EMBL/GenBank/DDBJ whole genome shotgun (WGS) entry which is preliminary data.</text>
</comment>
<dbReference type="Gene3D" id="3.30.160.60">
    <property type="entry name" value="Classic Zinc Finger"/>
    <property type="match status" value="1"/>
</dbReference>
<dbReference type="CDD" id="cd19842">
    <property type="entry name" value="Bbox1_TRIM25-like_C-IV"/>
    <property type="match status" value="1"/>
</dbReference>
<evidence type="ECO:0000313" key="8">
    <source>
        <dbReference type="EMBL" id="TRY92430.1"/>
    </source>
</evidence>
<dbReference type="Gene3D" id="4.10.830.40">
    <property type="match status" value="1"/>
</dbReference>
<dbReference type="SMART" id="SM00449">
    <property type="entry name" value="SPRY"/>
    <property type="match status" value="1"/>
</dbReference>
<dbReference type="Gene3D" id="2.60.120.920">
    <property type="match status" value="1"/>
</dbReference>
<dbReference type="Pfam" id="PF00622">
    <property type="entry name" value="SPRY"/>
    <property type="match status" value="1"/>
</dbReference>
<evidence type="ECO:0000256" key="4">
    <source>
        <dbReference type="PROSITE-ProRule" id="PRU00024"/>
    </source>
</evidence>
<evidence type="ECO:0008006" key="10">
    <source>
        <dbReference type="Google" id="ProtNLM"/>
    </source>
</evidence>
<reference evidence="8 9" key="1">
    <citation type="journal article" date="2019" name="Sci. Data">
        <title>Hybrid genome assembly and annotation of Danionella translucida.</title>
        <authorList>
            <person name="Kadobianskyi M."/>
            <person name="Schulze L."/>
            <person name="Schuelke M."/>
            <person name="Judkewitz B."/>
        </authorList>
    </citation>
    <scope>NUCLEOTIDE SEQUENCE [LARGE SCALE GENOMIC DNA]</scope>
    <source>
        <strain evidence="8 9">Bolton</strain>
    </source>
</reference>
<gene>
    <name evidence="8" type="ORF">DNTS_028998</name>
</gene>
<dbReference type="PANTHER" id="PTHR25465">
    <property type="entry name" value="B-BOX DOMAIN CONTAINING"/>
    <property type="match status" value="1"/>
</dbReference>
<accession>A0A553QR24</accession>
<feature type="compositionally biased region" description="Basic and acidic residues" evidence="5">
    <location>
        <begin position="57"/>
        <end position="66"/>
    </location>
</feature>
<evidence type="ECO:0000256" key="3">
    <source>
        <dbReference type="ARBA" id="ARBA00022833"/>
    </source>
</evidence>
<keyword evidence="2 4" id="KW-0863">Zinc-finger</keyword>
<keyword evidence="1" id="KW-0479">Metal-binding</keyword>
<dbReference type="STRING" id="623744.A0A553QR24"/>
<evidence type="ECO:0000256" key="1">
    <source>
        <dbReference type="ARBA" id="ARBA00022723"/>
    </source>
</evidence>
<evidence type="ECO:0000256" key="2">
    <source>
        <dbReference type="ARBA" id="ARBA00022771"/>
    </source>
</evidence>
<dbReference type="InterPro" id="IPR013320">
    <property type="entry name" value="ConA-like_dom_sf"/>
</dbReference>
<feature type="region of interest" description="Disordered" evidence="5">
    <location>
        <begin position="48"/>
        <end position="234"/>
    </location>
</feature>
<evidence type="ECO:0000256" key="5">
    <source>
        <dbReference type="SAM" id="MobiDB-lite"/>
    </source>
</evidence>
<dbReference type="Proteomes" id="UP000316079">
    <property type="component" value="Unassembled WGS sequence"/>
</dbReference>
<dbReference type="AlphaFoldDB" id="A0A553QR24"/>
<dbReference type="EMBL" id="SRMA01025616">
    <property type="protein sequence ID" value="TRY92430.1"/>
    <property type="molecule type" value="Genomic_DNA"/>
</dbReference>
<evidence type="ECO:0000313" key="9">
    <source>
        <dbReference type="Proteomes" id="UP000316079"/>
    </source>
</evidence>
<sequence>MGKFRGAGLTLGSPRSLTGLVRVKRTRVRRARKAADMSDVVFAASLPSRETITGNTSEEKHQEKRIQVNPEQLQEKKQETCKQLHTENRHQIQRLTSKEIEENISDPTLDQGEQKTVVLRSPGSEHTEELKKKNSESTMKPSEHLLEETAARKEGAPAENKSEESILKPPQNHEAQKMTTQKKFEESSLKPSGEERSPELGSPTESECKIQEDLQQPEDPQKPQTEEDEPLGPDDVTCDSCIERQCRARKSCLTCLVSYCASHLRPHLESARFRSHRLVEPLRDIDSGACELHRRPLEFYCRADERCACSECEEEEHRGESCALVSITDARRSFEMEIVNKQTEMLKTMTAAENAINKLKLNTESIEASVQEVRGVIEAQFGVLLSSVEQVQKEVNEILEMEERQALRQADGIRIHLQQRCSELKKTHTHLEKITRNKNDIDFLQKYSDWKREAVDVSLPGVYFGLMDRLQSFSLVIKRSTKEMCESLLAVYTNKLKDLCKNDNARIKTTVYSLNAAKQSLTIPQPNTRDDFLKYMKPVTLDEDTAHQFLRLTEERKKVTNTTPWQHSYPDLPQRFQHFRQVLANQSFYLGRHYFEVDMKGEGTHVGMTYQSIERKASGSNGCISGNNFSWCLQWNGRSFSAWHSDVETPLNCSKTTRIGVYVDHSSGVLAFYDVENDMALMHRYQAEFREPLYPAFWLPKKENVVLLEPGSASSLTSPSPSPVTSPR</sequence>
<evidence type="ECO:0000259" key="7">
    <source>
        <dbReference type="PROSITE" id="PS50188"/>
    </source>
</evidence>
<protein>
    <recommendedName>
        <fullName evidence="10">B30.2/SPRY domain-containing protein</fullName>
    </recommendedName>
</protein>
<dbReference type="SMART" id="SM00589">
    <property type="entry name" value="PRY"/>
    <property type="match status" value="1"/>
</dbReference>